<gene>
    <name evidence="2" type="ORF">ROJ8625_03331</name>
</gene>
<evidence type="ECO:0000313" key="3">
    <source>
        <dbReference type="Proteomes" id="UP000193570"/>
    </source>
</evidence>
<keyword evidence="3" id="KW-1185">Reference proteome</keyword>
<proteinExistence type="predicted"/>
<feature type="compositionally biased region" description="Low complexity" evidence="1">
    <location>
        <begin position="348"/>
        <end position="357"/>
    </location>
</feature>
<sequence>MTGDRGSGRSSVRSRCGARPASRRGLAGRDPQRLVVRSIGLSVRQEFGGCREQCRGSAVTGPIDTSEMAAGRPGGAPNADATREGRDRPSAADIRRHAARCGSHASHGIGVPRCLETSGPSEGSTSFAPGDLSVSSLGGDLRPVSASRRCTRAGDSFRSGIPSVAARPSCVTATRMRRSIARGSGCDHGTDETPGTGRIIGGRVVRNWQIKRIGAYSGMHVSGRRPASARAAPAADVRVIQSRTLGVAFEDTEPFAERPRRAKSGAVGRGPVPPTRAHRDRGHAGEPPQAGAGASDASSRQDVTPAARQIFSRAAAMHALPLQRAWRPGDCLARVRRARRPDGAPPIACGASRRSATGGAGHAQA</sequence>
<feature type="region of interest" description="Disordered" evidence="1">
    <location>
        <begin position="250"/>
        <end position="305"/>
    </location>
</feature>
<dbReference type="AlphaFoldDB" id="A0A1X6ZYH4"/>
<evidence type="ECO:0000256" key="1">
    <source>
        <dbReference type="SAM" id="MobiDB-lite"/>
    </source>
</evidence>
<feature type="region of interest" description="Disordered" evidence="1">
    <location>
        <begin position="337"/>
        <end position="365"/>
    </location>
</feature>
<feature type="compositionally biased region" description="Basic and acidic residues" evidence="1">
    <location>
        <begin position="81"/>
        <end position="96"/>
    </location>
</feature>
<feature type="compositionally biased region" description="Low complexity" evidence="1">
    <location>
        <begin position="1"/>
        <end position="17"/>
    </location>
</feature>
<evidence type="ECO:0000313" key="2">
    <source>
        <dbReference type="EMBL" id="SLN65301.1"/>
    </source>
</evidence>
<feature type="compositionally biased region" description="Polar residues" evidence="1">
    <location>
        <begin position="118"/>
        <end position="127"/>
    </location>
</feature>
<feature type="region of interest" description="Disordered" evidence="1">
    <location>
        <begin position="1"/>
        <end position="31"/>
    </location>
</feature>
<accession>A0A1X6ZYH4</accession>
<reference evidence="2 3" key="1">
    <citation type="submission" date="2017-03" db="EMBL/GenBank/DDBJ databases">
        <authorList>
            <person name="Afonso C.L."/>
            <person name="Miller P.J."/>
            <person name="Scott M.A."/>
            <person name="Spackman E."/>
            <person name="Goraichik I."/>
            <person name="Dimitrov K.M."/>
            <person name="Suarez D.L."/>
            <person name="Swayne D.E."/>
        </authorList>
    </citation>
    <scope>NUCLEOTIDE SEQUENCE [LARGE SCALE GENOMIC DNA]</scope>
    <source>
        <strain evidence="2 3">CECT 8625</strain>
    </source>
</reference>
<protein>
    <submittedName>
        <fullName evidence="2">Uncharacterized protein</fullName>
    </submittedName>
</protein>
<dbReference type="Proteomes" id="UP000193570">
    <property type="component" value="Unassembled WGS sequence"/>
</dbReference>
<name>A0A1X6ZYH4_9RHOB</name>
<organism evidence="2 3">
    <name type="scientific">Roseivivax jejudonensis</name>
    <dbReference type="NCBI Taxonomy" id="1529041"/>
    <lineage>
        <taxon>Bacteria</taxon>
        <taxon>Pseudomonadati</taxon>
        <taxon>Pseudomonadota</taxon>
        <taxon>Alphaproteobacteria</taxon>
        <taxon>Rhodobacterales</taxon>
        <taxon>Roseobacteraceae</taxon>
        <taxon>Roseivivax</taxon>
    </lineage>
</organism>
<dbReference type="EMBL" id="FWFK01000006">
    <property type="protein sequence ID" value="SLN65301.1"/>
    <property type="molecule type" value="Genomic_DNA"/>
</dbReference>
<feature type="region of interest" description="Disordered" evidence="1">
    <location>
        <begin position="54"/>
        <end position="139"/>
    </location>
</feature>